<feature type="transmembrane region" description="Helical" evidence="9">
    <location>
        <begin position="329"/>
        <end position="351"/>
    </location>
</feature>
<dbReference type="InterPro" id="IPR011701">
    <property type="entry name" value="MFS"/>
</dbReference>
<dbReference type="PANTHER" id="PTHR42718">
    <property type="entry name" value="MAJOR FACILITATOR SUPERFAMILY MULTIDRUG TRANSPORTER MFSC"/>
    <property type="match status" value="1"/>
</dbReference>
<dbReference type="PANTHER" id="PTHR42718:SF9">
    <property type="entry name" value="MAJOR FACILITATOR SUPERFAMILY MULTIDRUG TRANSPORTER MFSC"/>
    <property type="match status" value="1"/>
</dbReference>
<dbReference type="Gene3D" id="1.20.1720.10">
    <property type="entry name" value="Multidrug resistance protein D"/>
    <property type="match status" value="1"/>
</dbReference>
<keyword evidence="7 9" id="KW-1133">Transmembrane helix</keyword>
<evidence type="ECO:0000256" key="2">
    <source>
        <dbReference type="ARBA" id="ARBA00022448"/>
    </source>
</evidence>
<evidence type="ECO:0000256" key="8">
    <source>
        <dbReference type="ARBA" id="ARBA00023136"/>
    </source>
</evidence>
<dbReference type="Pfam" id="PF07690">
    <property type="entry name" value="MFS_1"/>
    <property type="match status" value="1"/>
</dbReference>
<dbReference type="Gene3D" id="1.20.1250.20">
    <property type="entry name" value="MFS general substrate transporter like domains"/>
    <property type="match status" value="1"/>
</dbReference>
<evidence type="ECO:0000256" key="7">
    <source>
        <dbReference type="ARBA" id="ARBA00022989"/>
    </source>
</evidence>
<dbReference type="SUPFAM" id="SSF53335">
    <property type="entry name" value="S-adenosyl-L-methionine-dependent methyltransferases"/>
    <property type="match status" value="1"/>
</dbReference>
<evidence type="ECO:0000256" key="9">
    <source>
        <dbReference type="SAM" id="Phobius"/>
    </source>
</evidence>
<evidence type="ECO:0000256" key="1">
    <source>
        <dbReference type="ARBA" id="ARBA00004651"/>
    </source>
</evidence>
<dbReference type="Gene3D" id="3.40.50.150">
    <property type="entry name" value="Vaccinia Virus protein VP39"/>
    <property type="match status" value="1"/>
</dbReference>
<keyword evidence="3" id="KW-0489">Methyltransferase</keyword>
<keyword evidence="2" id="KW-0813">Transport</keyword>
<feature type="transmembrane region" description="Helical" evidence="9">
    <location>
        <begin position="423"/>
        <end position="441"/>
    </location>
</feature>
<proteinExistence type="predicted"/>
<name>A0AAJ6AI98_9MICC</name>
<evidence type="ECO:0000256" key="4">
    <source>
        <dbReference type="ARBA" id="ARBA00022679"/>
    </source>
</evidence>
<organism evidence="11 12">
    <name type="scientific">Auritidibacter ignavus</name>
    <dbReference type="NCBI Taxonomy" id="678932"/>
    <lineage>
        <taxon>Bacteria</taxon>
        <taxon>Bacillati</taxon>
        <taxon>Actinomycetota</taxon>
        <taxon>Actinomycetes</taxon>
        <taxon>Micrococcales</taxon>
        <taxon>Micrococcaceae</taxon>
        <taxon>Auritidibacter</taxon>
    </lineage>
</organism>
<dbReference type="InterPro" id="IPR036259">
    <property type="entry name" value="MFS_trans_sf"/>
</dbReference>
<evidence type="ECO:0000313" key="11">
    <source>
        <dbReference type="EMBL" id="WGH92537.1"/>
    </source>
</evidence>
<dbReference type="GO" id="GO:0032259">
    <property type="term" value="P:methylation"/>
    <property type="evidence" value="ECO:0007669"/>
    <property type="project" value="UniProtKB-KW"/>
</dbReference>
<sequence length="682" mass="71280">MSDPTPRPSPPAPTPAIDRLGAKVYHGDAVTVLPELGSGIGDALITDPPYGLGFNGNTWDGVTGFRDSLPGLDTDAMSPAEVFEEWCTAWAQSALQVLRPGAHLAAFGGTRTWHRMVRGVERAGFEIRDQIAWLHSTGMPKTMDISYAIDKHHGVPRPDRLVQRSDHDGILGATRSVAEHGTPVTDDAIRWAGWGTALRPAFEPILIARKPSRASTVATVLEHGTGGINIDAGRFADGKWPTNVAIDGSQADALDTLTGTWDSNAPVSRRFPIFRFEAKPDREERPRAFGISHGTVKPVGLMRWLITLLTPPGGLVIEPFSGSGSTIEAALQGIGAAAVVPGSLALLATIYPDPAERSRAIGLWGGAGGIAAACGPVLGGALVSAVGWQAVFWVSVPIIAVGCWLTMRSIGAPPHDRARQLDPAGQLISVAALVAITYAVITSGEQGWNPLRVGLLLFGVGLVLVFIWVEHRQPDPMLPIALFRKPRFTVAAVVSFALNVSFFGQLFVLSLYFQTYRGYEPLIAGLALAPQACSAVIASPLGGWVAARIGPFPTMLIGLSIGTIGFGSLIVLTATTPYPLIAVLSFIAGFGMAFTMPAATSAAVAAAPPSHTGIAGGIINAARQTGSIFGIAVLGAMIAGDNGFLPGFHQAVGTASAVFAVAAALVVLILLTTREQTTKSTA</sequence>
<keyword evidence="6 9" id="KW-0812">Transmembrane</keyword>
<feature type="transmembrane region" description="Helical" evidence="9">
    <location>
        <begin position="554"/>
        <end position="574"/>
    </location>
</feature>
<evidence type="ECO:0000313" key="12">
    <source>
        <dbReference type="Proteomes" id="UP001224674"/>
    </source>
</evidence>
<feature type="transmembrane region" description="Helical" evidence="9">
    <location>
        <begin position="363"/>
        <end position="384"/>
    </location>
</feature>
<feature type="transmembrane region" description="Helical" evidence="9">
    <location>
        <begin position="628"/>
        <end position="645"/>
    </location>
</feature>
<evidence type="ECO:0000259" key="10">
    <source>
        <dbReference type="PROSITE" id="PS50850"/>
    </source>
</evidence>
<dbReference type="SUPFAM" id="SSF103473">
    <property type="entry name" value="MFS general substrate transporter"/>
    <property type="match status" value="1"/>
</dbReference>
<feature type="transmembrane region" description="Helical" evidence="9">
    <location>
        <begin position="525"/>
        <end position="547"/>
    </location>
</feature>
<feature type="transmembrane region" description="Helical" evidence="9">
    <location>
        <begin position="651"/>
        <end position="671"/>
    </location>
</feature>
<dbReference type="GO" id="GO:0022857">
    <property type="term" value="F:transmembrane transporter activity"/>
    <property type="evidence" value="ECO:0007669"/>
    <property type="project" value="InterPro"/>
</dbReference>
<protein>
    <submittedName>
        <fullName evidence="11">MFS transporter</fullName>
    </submittedName>
</protein>
<evidence type="ECO:0000256" key="3">
    <source>
        <dbReference type="ARBA" id="ARBA00022603"/>
    </source>
</evidence>
<keyword evidence="4" id="KW-0808">Transferase</keyword>
<feature type="transmembrane region" description="Helical" evidence="9">
    <location>
        <begin position="390"/>
        <end position="411"/>
    </location>
</feature>
<keyword evidence="12" id="KW-1185">Reference proteome</keyword>
<feature type="transmembrane region" description="Helical" evidence="9">
    <location>
        <begin position="453"/>
        <end position="469"/>
    </location>
</feature>
<keyword evidence="5" id="KW-0949">S-adenosyl-L-methionine</keyword>
<dbReference type="InterPro" id="IPR029063">
    <property type="entry name" value="SAM-dependent_MTases_sf"/>
</dbReference>
<comment type="subcellular location">
    <subcellularLocation>
        <location evidence="1">Cell membrane</location>
        <topology evidence="1">Multi-pass membrane protein</topology>
    </subcellularLocation>
</comment>
<dbReference type="AlphaFoldDB" id="A0AAJ6AI98"/>
<dbReference type="CDD" id="cd17321">
    <property type="entry name" value="MFS_MMR_MDR_like"/>
    <property type="match status" value="1"/>
</dbReference>
<dbReference type="RefSeq" id="WP_279674584.1">
    <property type="nucleotide sequence ID" value="NZ_CP122566.1"/>
</dbReference>
<evidence type="ECO:0000256" key="5">
    <source>
        <dbReference type="ARBA" id="ARBA00022691"/>
    </source>
</evidence>
<dbReference type="InterPro" id="IPR002295">
    <property type="entry name" value="N4/N6-MTase_EcoPI_Mod-like"/>
</dbReference>
<dbReference type="GO" id="GO:0005886">
    <property type="term" value="C:plasma membrane"/>
    <property type="evidence" value="ECO:0007669"/>
    <property type="project" value="UniProtKB-SubCell"/>
</dbReference>
<keyword evidence="8 9" id="KW-0472">Membrane</keyword>
<dbReference type="PROSITE" id="PS50850">
    <property type="entry name" value="MFS"/>
    <property type="match status" value="1"/>
</dbReference>
<dbReference type="GO" id="GO:0008170">
    <property type="term" value="F:N-methyltransferase activity"/>
    <property type="evidence" value="ECO:0007669"/>
    <property type="project" value="InterPro"/>
</dbReference>
<feature type="domain" description="Major facilitator superfamily (MFS) profile" evidence="10">
    <location>
        <begin position="217"/>
        <end position="678"/>
    </location>
</feature>
<dbReference type="InterPro" id="IPR020846">
    <property type="entry name" value="MFS_dom"/>
</dbReference>
<dbReference type="Proteomes" id="UP001224674">
    <property type="component" value="Chromosome"/>
</dbReference>
<evidence type="ECO:0000256" key="6">
    <source>
        <dbReference type="ARBA" id="ARBA00022692"/>
    </source>
</evidence>
<dbReference type="GO" id="GO:0003677">
    <property type="term" value="F:DNA binding"/>
    <property type="evidence" value="ECO:0007669"/>
    <property type="project" value="InterPro"/>
</dbReference>
<gene>
    <name evidence="11" type="ORF">QDX21_09510</name>
</gene>
<dbReference type="EMBL" id="CP122566">
    <property type="protein sequence ID" value="WGH92537.1"/>
    <property type="molecule type" value="Genomic_DNA"/>
</dbReference>
<dbReference type="PRINTS" id="PR00506">
    <property type="entry name" value="D21N6MTFRASE"/>
</dbReference>
<reference evidence="11 12" key="1">
    <citation type="submission" date="2023-03" db="EMBL/GenBank/DDBJ databases">
        <title>Complete genome sequences of several Auritidibacter ignavus strains isolated from ear infections.</title>
        <authorList>
            <person name="Baehr T."/>
            <person name="Baumhoegger A.M."/>
        </authorList>
    </citation>
    <scope>NUCLEOTIDE SEQUENCE [LARGE SCALE GENOMIC DNA]</scope>
    <source>
        <strain evidence="11 12">BABAE-6</strain>
    </source>
</reference>
<feature type="transmembrane region" description="Helical" evidence="9">
    <location>
        <begin position="580"/>
        <end position="607"/>
    </location>
</feature>
<feature type="transmembrane region" description="Helical" evidence="9">
    <location>
        <begin position="490"/>
        <end position="513"/>
    </location>
</feature>
<dbReference type="REBASE" id="711038">
    <property type="entry name" value="M.AigBAE6ORF9510P"/>
</dbReference>
<accession>A0AAJ6AI98</accession>